<feature type="compositionally biased region" description="Basic and acidic residues" evidence="1">
    <location>
        <begin position="586"/>
        <end position="608"/>
    </location>
</feature>
<evidence type="ECO:0000313" key="2">
    <source>
        <dbReference type="EMBL" id="KAJ7972004.1"/>
    </source>
</evidence>
<feature type="compositionally biased region" description="Low complexity" evidence="1">
    <location>
        <begin position="171"/>
        <end position="185"/>
    </location>
</feature>
<feature type="region of interest" description="Disordered" evidence="1">
    <location>
        <begin position="579"/>
        <end position="613"/>
    </location>
</feature>
<dbReference type="PANTHER" id="PTHR33870:SF4">
    <property type="entry name" value="CARDIOMYOPATHY-ASSOCIATED PROTEIN"/>
    <property type="match status" value="1"/>
</dbReference>
<feature type="compositionally biased region" description="Basic and acidic residues" evidence="1">
    <location>
        <begin position="676"/>
        <end position="690"/>
    </location>
</feature>
<feature type="compositionally biased region" description="Polar residues" evidence="1">
    <location>
        <begin position="459"/>
        <end position="468"/>
    </location>
</feature>
<feature type="compositionally biased region" description="Basic and acidic residues" evidence="1">
    <location>
        <begin position="261"/>
        <end position="277"/>
    </location>
</feature>
<feature type="compositionally biased region" description="Basic and acidic residues" evidence="1">
    <location>
        <begin position="713"/>
        <end position="728"/>
    </location>
</feature>
<feature type="region of interest" description="Disordered" evidence="1">
    <location>
        <begin position="436"/>
        <end position="484"/>
    </location>
</feature>
<keyword evidence="2" id="KW-0645">Protease</keyword>
<feature type="compositionally biased region" description="Basic and acidic residues" evidence="1">
    <location>
        <begin position="1419"/>
        <end position="1432"/>
    </location>
</feature>
<feature type="compositionally biased region" description="Acidic residues" evidence="1">
    <location>
        <begin position="230"/>
        <end position="260"/>
    </location>
</feature>
<feature type="compositionally biased region" description="Polar residues" evidence="1">
    <location>
        <begin position="691"/>
        <end position="705"/>
    </location>
</feature>
<dbReference type="GO" id="GO:0006508">
    <property type="term" value="P:proteolysis"/>
    <property type="evidence" value="ECO:0007669"/>
    <property type="project" value="UniProtKB-KW"/>
</dbReference>
<feature type="region of interest" description="Disordered" evidence="1">
    <location>
        <begin position="1413"/>
        <end position="1465"/>
    </location>
</feature>
<reference evidence="2" key="1">
    <citation type="journal article" date="2023" name="Science">
        <title>Elucidation of the pathway for biosynthesis of saponin adjuvants from the soapbark tree.</title>
        <authorList>
            <person name="Reed J."/>
            <person name="Orme A."/>
            <person name="El-Demerdash A."/>
            <person name="Owen C."/>
            <person name="Martin L.B.B."/>
            <person name="Misra R.C."/>
            <person name="Kikuchi S."/>
            <person name="Rejzek M."/>
            <person name="Martin A.C."/>
            <person name="Harkess A."/>
            <person name="Leebens-Mack J."/>
            <person name="Louveau T."/>
            <person name="Stephenson M.J."/>
            <person name="Osbourn A."/>
        </authorList>
    </citation>
    <scope>NUCLEOTIDE SEQUENCE</scope>
    <source>
        <strain evidence="2">S10</strain>
    </source>
</reference>
<evidence type="ECO:0000313" key="3">
    <source>
        <dbReference type="Proteomes" id="UP001163823"/>
    </source>
</evidence>
<dbReference type="KEGG" id="qsa:O6P43_009956"/>
<feature type="region of interest" description="Disordered" evidence="1">
    <location>
        <begin position="1"/>
        <end position="37"/>
    </location>
</feature>
<gene>
    <name evidence="2" type="ORF">O6P43_009956</name>
</gene>
<sequence length="1465" mass="160553">MAFHPFKPGFSGGSTVIAERDESSTGNRYTEENSDVGEIGIEEASLVEDKFSKVQEDDDSFSYVPLIDESSQEIPQEKLANEGGEKEFCSLELENKRGVHEEKLKNEGVSSDREAVEDQYILGQNINDGILETENEKSPQESLDEFKGDHLDSSPGLSWKQGDDDDDESLESGSDGAESSSPDASMADIIPMLDELHPLLDLEVPQLAHMLHDASYAASERSHESNDSSIDSDEDTENQGDEVEEDAVDDHDDDEEEEETQAGKEDESKSAIKWTEDDQKNLMDLGTSELERNQRLENLIARRRARKSFKLMAEKNLIDLESVDLPFNVSPISTSRRNPFDTPEDTYGDMGLPPIPGSAPSILQPRRNPFDIPYDPNEEKPDLKGDSFQQEFMMFSQKEAFRRHESFSLGPSGLGGFKQRQDMKWKPVFVPERLSSEGTSYSSFQRQSSEVSDSKLSSVPDTDSASSANEDDIKINEQDFPQETEVISNIDHVSDLVDKGSQSSGDFGSAEIEHVDGRNVLHDEVEIILGGVENPSEMGSNSETREAQLPEELNTDEIHLRTEPVDDDSSCGSIRSSISEVIDNIPGEKKERFPSSEQENIHFQESRISEQPLVGESDFQFMSGEVEDNQHKEPVYDSSPPAVDKLHSFSSISSDTLAEMSERGSPLASVEISKPLGDKESEMHKERIEKNTSGCEEMQTGSSQLPVEDENESMLRETKHTNQHVVREDELSVVDTSFVDQNGSTVPQSVVEHASVDSGLSSDIGLAGGVTSKDEGIVQEQDQNDSSSAGSKIFMKKLDSAASCYQSDSSILCALEEQKPSVVVEHVSTNANSLPSESEPIEEVKEATLQLQQDQIHLSSSSDDELAENRLDKFVVAPSFDDEAGSQNLSTIMGDSTQAVSISKNQDVQDMQESMDKAPLNLSASPSDSSLILPKSPEHKSPIGGMDLKVDVLDGIVNEDRIEVLEHFNRLEEAYKSQFSEEIIKETGEIKDIDEAILSELDTVGDFSVRDADESLHHELISEETNVGHTKVHTLPKDLTVQDGGTLNSELIPEETEGGTVAAGFFPNELNTAGSEQELPVLEARSLEDIGGAFQQFHEGVDVKEVILPSMVEDQLVMKESEDQFETNSDLQVIEARSVEDIHIAIKQVSESSPDELPKALDSENGSAKVAVTGEAGILPKDLNASVSEQELPVLEAKSIEDIDVAFQQLHERVNVKEIILPNMIEDQLFMKETRDYLENNSDLQIFEAKLVEDIHIATKLGSEGSPGELPKASDSENGLAKVEAVTGEAGILSKELNTTESGQGLPAFEARSLEDIGVAFQKLHGGVDVKEAILPSMVEDQLVIEESKNNFETDSDLQVIEARSVDDIHIDIKQVSEGSPAELPKALDSEDGSVDIKASGVGSAKVIESCDVGNGVEETSRTPVEKSEHVSNEPTENIALSSSSTRRKKKKSHNDSSSSSSDSD</sequence>
<name>A0AAD7PZD1_QUISA</name>
<keyword evidence="3" id="KW-1185">Reference proteome</keyword>
<dbReference type="GO" id="GO:0008233">
    <property type="term" value="F:peptidase activity"/>
    <property type="evidence" value="ECO:0007669"/>
    <property type="project" value="UniProtKB-KW"/>
</dbReference>
<feature type="compositionally biased region" description="Low complexity" evidence="1">
    <location>
        <begin position="448"/>
        <end position="458"/>
    </location>
</feature>
<feature type="compositionally biased region" description="Low complexity" evidence="1">
    <location>
        <begin position="1456"/>
        <end position="1465"/>
    </location>
</feature>
<protein>
    <submittedName>
        <fullName evidence="2">Ulp1 protease family C-terminal catalytic domain containing protein expressed</fullName>
    </submittedName>
</protein>
<feature type="region of interest" description="Disordered" evidence="1">
    <location>
        <begin position="215"/>
        <end position="277"/>
    </location>
</feature>
<comment type="caution">
    <text evidence="2">The sequence shown here is derived from an EMBL/GenBank/DDBJ whole genome shotgun (WGS) entry which is preliminary data.</text>
</comment>
<keyword evidence="2" id="KW-0378">Hydrolase</keyword>
<feature type="compositionally biased region" description="Polar residues" evidence="1">
    <location>
        <begin position="436"/>
        <end position="447"/>
    </location>
</feature>
<dbReference type="EMBL" id="JARAOO010000004">
    <property type="protein sequence ID" value="KAJ7972004.1"/>
    <property type="molecule type" value="Genomic_DNA"/>
</dbReference>
<feature type="region of interest" description="Disordered" evidence="1">
    <location>
        <begin position="126"/>
        <end position="189"/>
    </location>
</feature>
<accession>A0AAD7PZD1</accession>
<organism evidence="2 3">
    <name type="scientific">Quillaja saponaria</name>
    <name type="common">Soap bark tree</name>
    <dbReference type="NCBI Taxonomy" id="32244"/>
    <lineage>
        <taxon>Eukaryota</taxon>
        <taxon>Viridiplantae</taxon>
        <taxon>Streptophyta</taxon>
        <taxon>Embryophyta</taxon>
        <taxon>Tracheophyta</taxon>
        <taxon>Spermatophyta</taxon>
        <taxon>Magnoliopsida</taxon>
        <taxon>eudicotyledons</taxon>
        <taxon>Gunneridae</taxon>
        <taxon>Pentapetalae</taxon>
        <taxon>rosids</taxon>
        <taxon>fabids</taxon>
        <taxon>Fabales</taxon>
        <taxon>Quillajaceae</taxon>
        <taxon>Quillaja</taxon>
    </lineage>
</organism>
<feature type="region of interest" description="Disordered" evidence="1">
    <location>
        <begin position="97"/>
        <end position="116"/>
    </location>
</feature>
<feature type="compositionally biased region" description="Basic and acidic residues" evidence="1">
    <location>
        <begin position="134"/>
        <end position="152"/>
    </location>
</feature>
<evidence type="ECO:0000256" key="1">
    <source>
        <dbReference type="SAM" id="MobiDB-lite"/>
    </source>
</evidence>
<feature type="region of interest" description="Disordered" evidence="1">
    <location>
        <begin position="530"/>
        <end position="557"/>
    </location>
</feature>
<dbReference type="PANTHER" id="PTHR33870">
    <property type="entry name" value="CARDIOMYOPATHY-ASSOCIATED PROTEIN"/>
    <property type="match status" value="1"/>
</dbReference>
<feature type="region of interest" description="Disordered" evidence="1">
    <location>
        <begin position="625"/>
        <end position="728"/>
    </location>
</feature>
<proteinExistence type="predicted"/>
<dbReference type="Proteomes" id="UP001163823">
    <property type="component" value="Chromosome 4"/>
</dbReference>